<keyword evidence="4" id="KW-0479">Metal-binding</keyword>
<evidence type="ECO:0000256" key="3">
    <source>
        <dbReference type="ARBA" id="ARBA00022617"/>
    </source>
</evidence>
<dbReference type="Pfam" id="PF03460">
    <property type="entry name" value="NIR_SIR_ferr"/>
    <property type="match status" value="2"/>
</dbReference>
<evidence type="ECO:0000259" key="9">
    <source>
        <dbReference type="Pfam" id="PF03460"/>
    </source>
</evidence>
<gene>
    <name evidence="10" type="ORF">METZ01_LOCUS157308</name>
</gene>
<keyword evidence="7" id="KW-0411">Iron-sulfur</keyword>
<dbReference type="EMBL" id="UINC01026644">
    <property type="protein sequence ID" value="SVB04454.1"/>
    <property type="molecule type" value="Genomic_DNA"/>
</dbReference>
<proteinExistence type="inferred from homology"/>
<dbReference type="InterPro" id="IPR005117">
    <property type="entry name" value="NiRdtase/SiRdtase_haem-b_fer"/>
</dbReference>
<dbReference type="GO" id="GO:0046872">
    <property type="term" value="F:metal ion binding"/>
    <property type="evidence" value="ECO:0007669"/>
    <property type="project" value="UniProtKB-KW"/>
</dbReference>
<accession>A0A382ASX6</accession>
<sequence length="534" mass="59471">MNKIEILKSEKDGLKIKADIPRMAKEGWESISEDDIQRLKWYGLFLRNPTPGFFMLRVRIPNGFSVSYQIRALCFIAETFGNGIIDITTRQQVQLRQLKIENVPEVFDLLEEAGLTSTQTGLDNVRNIIGCPVAGLNPKERVNPYAQVKALTEHILNNSEFSNLPRKFNVAISGCMSDCVHAETQDLALVPAVQEKGGNRVYGFNVLVGGKLGSGGYRIATSLDVFVSPEEVVEVCSAIILLYRDHGSREARNKNRLAFLIEDWGEEKFRKALEERLGKSLSSGGVDLRENEKSEHIGIYRQKQPLMNYVGLKIPVGRIHSKKLDGMARLAEKYGNGEVRFSHSNSLVIPHVSDDKLGDMLEEDLVKEFTYHPSSIMRGLVSCVGSDYCNLAAIETKSQALRVAVELEGKLPEAAPITMHWSGCPAGCGNHLVADIGLLGKKIKRGDEVIEAVDIYMGGRTGTHPKLATKVMEDVPCEQLAKVLEFVTPYHTRQKMHPIKGKKYSKNWKQASLESAQKQVKQIEDSILETKASH</sequence>
<name>A0A382ASX6_9ZZZZ</name>
<organism evidence="10">
    <name type="scientific">marine metagenome</name>
    <dbReference type="NCBI Taxonomy" id="408172"/>
    <lineage>
        <taxon>unclassified sequences</taxon>
        <taxon>metagenomes</taxon>
        <taxon>ecological metagenomes</taxon>
    </lineage>
</organism>
<dbReference type="Gene3D" id="3.30.413.10">
    <property type="entry name" value="Sulfite Reductase Hemoprotein, domain 1"/>
    <property type="match status" value="2"/>
</dbReference>
<dbReference type="InterPro" id="IPR006066">
    <property type="entry name" value="NO2/SO3_Rdtase_FeS/sirohaem_BS"/>
</dbReference>
<keyword evidence="2" id="KW-0004">4Fe-4S</keyword>
<dbReference type="InterPro" id="IPR006067">
    <property type="entry name" value="NO2/SO3_Rdtase_4Fe4S_dom"/>
</dbReference>
<dbReference type="GO" id="GO:0051539">
    <property type="term" value="F:4 iron, 4 sulfur cluster binding"/>
    <property type="evidence" value="ECO:0007669"/>
    <property type="project" value="UniProtKB-KW"/>
</dbReference>
<protein>
    <recommendedName>
        <fullName evidence="11">Ferredoxin--nitrite reductase</fullName>
    </recommendedName>
</protein>
<evidence type="ECO:0000256" key="2">
    <source>
        <dbReference type="ARBA" id="ARBA00022485"/>
    </source>
</evidence>
<dbReference type="SUPFAM" id="SSF55124">
    <property type="entry name" value="Nitrite/Sulfite reductase N-terminal domain-like"/>
    <property type="match status" value="2"/>
</dbReference>
<dbReference type="InterPro" id="IPR051329">
    <property type="entry name" value="NIR_SIR_4Fe-4S"/>
</dbReference>
<dbReference type="Pfam" id="PF01077">
    <property type="entry name" value="NIR_SIR"/>
    <property type="match status" value="2"/>
</dbReference>
<dbReference type="GO" id="GO:0020037">
    <property type="term" value="F:heme binding"/>
    <property type="evidence" value="ECO:0007669"/>
    <property type="project" value="InterPro"/>
</dbReference>
<evidence type="ECO:0000256" key="4">
    <source>
        <dbReference type="ARBA" id="ARBA00022723"/>
    </source>
</evidence>
<dbReference type="PANTHER" id="PTHR32439">
    <property type="entry name" value="FERREDOXIN--NITRITE REDUCTASE, CHLOROPLASTIC"/>
    <property type="match status" value="1"/>
</dbReference>
<keyword evidence="3" id="KW-0349">Heme</keyword>
<dbReference type="GO" id="GO:0016491">
    <property type="term" value="F:oxidoreductase activity"/>
    <property type="evidence" value="ECO:0007669"/>
    <property type="project" value="UniProtKB-KW"/>
</dbReference>
<dbReference type="PROSITE" id="PS00365">
    <property type="entry name" value="NIR_SIR"/>
    <property type="match status" value="2"/>
</dbReference>
<comment type="similarity">
    <text evidence="1">Belongs to the nitrite and sulfite reductase 4Fe-4S domain family.</text>
</comment>
<evidence type="ECO:0000256" key="5">
    <source>
        <dbReference type="ARBA" id="ARBA00023002"/>
    </source>
</evidence>
<evidence type="ECO:0000313" key="10">
    <source>
        <dbReference type="EMBL" id="SVB04454.1"/>
    </source>
</evidence>
<evidence type="ECO:0000259" key="8">
    <source>
        <dbReference type="Pfam" id="PF01077"/>
    </source>
</evidence>
<reference evidence="10" key="1">
    <citation type="submission" date="2018-05" db="EMBL/GenBank/DDBJ databases">
        <authorList>
            <person name="Lanie J.A."/>
            <person name="Ng W.-L."/>
            <person name="Kazmierczak K.M."/>
            <person name="Andrzejewski T.M."/>
            <person name="Davidsen T.M."/>
            <person name="Wayne K.J."/>
            <person name="Tettelin H."/>
            <person name="Glass J.I."/>
            <person name="Rusch D."/>
            <person name="Podicherti R."/>
            <person name="Tsui H.-C.T."/>
            <person name="Winkler M.E."/>
        </authorList>
    </citation>
    <scope>NUCLEOTIDE SEQUENCE</scope>
</reference>
<feature type="domain" description="Nitrite/Sulfite reductase ferredoxin-like" evidence="9">
    <location>
        <begin position="51"/>
        <end position="113"/>
    </location>
</feature>
<evidence type="ECO:0000256" key="6">
    <source>
        <dbReference type="ARBA" id="ARBA00023004"/>
    </source>
</evidence>
<dbReference type="Gene3D" id="3.90.480.20">
    <property type="match status" value="1"/>
</dbReference>
<evidence type="ECO:0008006" key="11">
    <source>
        <dbReference type="Google" id="ProtNLM"/>
    </source>
</evidence>
<dbReference type="PRINTS" id="PR00397">
    <property type="entry name" value="SIROHAEM"/>
</dbReference>
<dbReference type="InterPro" id="IPR036136">
    <property type="entry name" value="Nit/Sulf_reduc_fer-like_dom_sf"/>
</dbReference>
<feature type="domain" description="Nitrite/Sulfite reductase ferredoxin-like" evidence="9">
    <location>
        <begin position="300"/>
        <end position="363"/>
    </location>
</feature>
<keyword evidence="6" id="KW-0408">Iron</keyword>
<dbReference type="SUPFAM" id="SSF56014">
    <property type="entry name" value="Nitrite and sulphite reductase 4Fe-4S domain-like"/>
    <property type="match status" value="2"/>
</dbReference>
<keyword evidence="5" id="KW-0560">Oxidoreductase</keyword>
<dbReference type="AlphaFoldDB" id="A0A382ASX6"/>
<dbReference type="PANTHER" id="PTHR32439:SF0">
    <property type="entry name" value="FERREDOXIN--NITRITE REDUCTASE, CHLOROPLASTIC"/>
    <property type="match status" value="1"/>
</dbReference>
<dbReference type="InterPro" id="IPR045854">
    <property type="entry name" value="NO2/SO3_Rdtase_4Fe4S_sf"/>
</dbReference>
<evidence type="ECO:0000256" key="7">
    <source>
        <dbReference type="ARBA" id="ARBA00023014"/>
    </source>
</evidence>
<feature type="domain" description="Nitrite/sulphite reductase 4Fe-4S" evidence="8">
    <location>
        <begin position="377"/>
        <end position="489"/>
    </location>
</feature>
<evidence type="ECO:0000256" key="1">
    <source>
        <dbReference type="ARBA" id="ARBA00010429"/>
    </source>
</evidence>
<feature type="domain" description="Nitrite/sulphite reductase 4Fe-4S" evidence="8">
    <location>
        <begin position="123"/>
        <end position="280"/>
    </location>
</feature>